<dbReference type="Gene3D" id="3.40.309.10">
    <property type="entry name" value="Aldehyde Dehydrogenase, Chain A, domain 2"/>
    <property type="match status" value="1"/>
</dbReference>
<feature type="domain" description="Aldehyde dehydrogenase" evidence="2">
    <location>
        <begin position="17"/>
        <end position="458"/>
    </location>
</feature>
<dbReference type="CDD" id="cd07129">
    <property type="entry name" value="ALDH_KGSADH"/>
    <property type="match status" value="1"/>
</dbReference>
<dbReference type="PANTHER" id="PTHR43353:SF3">
    <property type="entry name" value="ALDEHYDE DEHYDROGENASE-RELATED"/>
    <property type="match status" value="1"/>
</dbReference>
<dbReference type="SUPFAM" id="SSF53720">
    <property type="entry name" value="ALDH-like"/>
    <property type="match status" value="1"/>
</dbReference>
<dbReference type="InterPro" id="IPR016161">
    <property type="entry name" value="Ald_DH/histidinol_DH"/>
</dbReference>
<organism evidence="3 4">
    <name type="scientific">Pseudomonas putida</name>
    <name type="common">Arthrobacter siderocapsulatus</name>
    <dbReference type="NCBI Taxonomy" id="303"/>
    <lineage>
        <taxon>Bacteria</taxon>
        <taxon>Pseudomonadati</taxon>
        <taxon>Pseudomonadota</taxon>
        <taxon>Gammaproteobacteria</taxon>
        <taxon>Pseudomonadales</taxon>
        <taxon>Pseudomonadaceae</taxon>
        <taxon>Pseudomonas</taxon>
    </lineage>
</organism>
<accession>A0A2Z4RBL8</accession>
<dbReference type="Proteomes" id="UP000250299">
    <property type="component" value="Chromosome"/>
</dbReference>
<keyword evidence="1" id="KW-0560">Oxidoreductase</keyword>
<dbReference type="InterPro" id="IPR044151">
    <property type="entry name" value="ALDH_KGSADH"/>
</dbReference>
<gene>
    <name evidence="3" type="ORF">DKY63_00685</name>
</gene>
<dbReference type="AlphaFoldDB" id="A0A2Z4RBL8"/>
<sequence length="521" mass="55077">MKLTGHLLIGADEVAATEGTLKALNPATNQTIEPDFALGGAAEVNRAATLADEAFDHYSHTSLAERSAFLERIADNLDAVTAELAARAALETGLPEAQLQGEVAKAATQFRQFADVVRKGRFLHLAIDPAQPERQPRPRMDHRLQKIAIGPVAVFGASNFPISYSVAGGDTASALAAGATVIVKAHNAHPGASEIQARAILKAVQDSHLPAGVFSMVRGAGNAIGEALVDHPLIKAVTFTGSEQGGMALYRRAQLRPDPIPVFTEMTSVNPTFILPQALAARGAQIGDGFVERMLVNVGQACLKPAILIAVEGEGFAALRAAMIKRVTDAPARPMLTPGIQGAYLKNLDHLQSAGASLVAVGAVAHAELDGRSGLLEVDGQRFLDEPALADEVFGPAALLVKVRDEAQMLAVARAFRGQLSATLHLEDADLALARRLLPILERRTGRIVVNAFAHPQEVSFATIHGGPFPASSDSRFTSVGMTSIERFLRPITYQGFPDGLLPEALRELNPLGLPRSVDGQ</sequence>
<dbReference type="PANTHER" id="PTHR43353">
    <property type="entry name" value="SUCCINATE-SEMIALDEHYDE DEHYDROGENASE, MITOCHONDRIAL"/>
    <property type="match status" value="1"/>
</dbReference>
<reference evidence="3 4" key="1">
    <citation type="submission" date="2018-05" db="EMBL/GenBank/DDBJ databases">
        <title>Whole genome sequence of Pseudomonas putida JBC17.</title>
        <authorList>
            <person name="Lee Y.H."/>
            <person name="David K."/>
        </authorList>
    </citation>
    <scope>NUCLEOTIDE SEQUENCE [LARGE SCALE GENOMIC DNA]</scope>
    <source>
        <strain evidence="3 4">JBC17</strain>
    </source>
</reference>
<evidence type="ECO:0000313" key="3">
    <source>
        <dbReference type="EMBL" id="AWY38493.1"/>
    </source>
</evidence>
<protein>
    <submittedName>
        <fullName evidence="3">Aldehyde dehydrogenase family protein</fullName>
    </submittedName>
</protein>
<dbReference type="Gene3D" id="3.40.605.10">
    <property type="entry name" value="Aldehyde Dehydrogenase, Chain A, domain 1"/>
    <property type="match status" value="1"/>
</dbReference>
<dbReference type="GO" id="GO:0016620">
    <property type="term" value="F:oxidoreductase activity, acting on the aldehyde or oxo group of donors, NAD or NADP as acceptor"/>
    <property type="evidence" value="ECO:0007669"/>
    <property type="project" value="InterPro"/>
</dbReference>
<evidence type="ECO:0000259" key="2">
    <source>
        <dbReference type="Pfam" id="PF00171"/>
    </source>
</evidence>
<dbReference type="OrthoDB" id="9770537at2"/>
<dbReference type="RefSeq" id="WP_110962312.1">
    <property type="nucleotide sequence ID" value="NZ_CP029693.1"/>
</dbReference>
<dbReference type="InterPro" id="IPR016163">
    <property type="entry name" value="Ald_DH_C"/>
</dbReference>
<dbReference type="InterPro" id="IPR015590">
    <property type="entry name" value="Aldehyde_DH_dom"/>
</dbReference>
<dbReference type="Pfam" id="PF00171">
    <property type="entry name" value="Aldedh"/>
    <property type="match status" value="1"/>
</dbReference>
<evidence type="ECO:0000313" key="4">
    <source>
        <dbReference type="Proteomes" id="UP000250299"/>
    </source>
</evidence>
<dbReference type="EMBL" id="CP029693">
    <property type="protein sequence ID" value="AWY38493.1"/>
    <property type="molecule type" value="Genomic_DNA"/>
</dbReference>
<evidence type="ECO:0000256" key="1">
    <source>
        <dbReference type="ARBA" id="ARBA00023002"/>
    </source>
</evidence>
<dbReference type="InterPro" id="IPR016162">
    <property type="entry name" value="Ald_DH_N"/>
</dbReference>
<name>A0A2Z4RBL8_PSEPU</name>
<proteinExistence type="predicted"/>
<dbReference type="InterPro" id="IPR050740">
    <property type="entry name" value="Aldehyde_DH_Superfamily"/>
</dbReference>